<organism evidence="2 3">
    <name type="scientific">Daphnia magna</name>
    <dbReference type="NCBI Taxonomy" id="35525"/>
    <lineage>
        <taxon>Eukaryota</taxon>
        <taxon>Metazoa</taxon>
        <taxon>Ecdysozoa</taxon>
        <taxon>Arthropoda</taxon>
        <taxon>Crustacea</taxon>
        <taxon>Branchiopoda</taxon>
        <taxon>Diplostraca</taxon>
        <taxon>Cladocera</taxon>
        <taxon>Anomopoda</taxon>
        <taxon>Daphniidae</taxon>
        <taxon>Daphnia</taxon>
    </lineage>
</organism>
<sequence length="71" mass="8070">MSVRKGIHQRRDEENSGVSASWRTKKTLTVSFLSSFGVATYTLKEDDDDSSRLLGHIQMISALDGRRRRKS</sequence>
<dbReference type="EMBL" id="LRGB01002227">
    <property type="protein sequence ID" value="KZS08356.1"/>
    <property type="molecule type" value="Genomic_DNA"/>
</dbReference>
<name>A0A164R5W0_9CRUS</name>
<reference evidence="2 3" key="1">
    <citation type="submission" date="2016-03" db="EMBL/GenBank/DDBJ databases">
        <title>EvidentialGene: Evidence-directed Construction of Genes on Genomes.</title>
        <authorList>
            <person name="Gilbert D.G."/>
            <person name="Choi J.-H."/>
            <person name="Mockaitis K."/>
            <person name="Colbourne J."/>
            <person name="Pfrender M."/>
        </authorList>
    </citation>
    <scope>NUCLEOTIDE SEQUENCE [LARGE SCALE GENOMIC DNA]</scope>
    <source>
        <strain evidence="2 3">Xinb3</strain>
        <tissue evidence="2">Complete organism</tissue>
    </source>
</reference>
<keyword evidence="3" id="KW-1185">Reference proteome</keyword>
<evidence type="ECO:0000256" key="1">
    <source>
        <dbReference type="SAM" id="MobiDB-lite"/>
    </source>
</evidence>
<gene>
    <name evidence="2" type="ORF">APZ42_027659</name>
</gene>
<proteinExistence type="predicted"/>
<protein>
    <submittedName>
        <fullName evidence="2">Uncharacterized protein</fullName>
    </submittedName>
</protein>
<dbReference type="AlphaFoldDB" id="A0A164R5W0"/>
<comment type="caution">
    <text evidence="2">The sequence shown here is derived from an EMBL/GenBank/DDBJ whole genome shotgun (WGS) entry which is preliminary data.</text>
</comment>
<evidence type="ECO:0000313" key="3">
    <source>
        <dbReference type="Proteomes" id="UP000076858"/>
    </source>
</evidence>
<feature type="region of interest" description="Disordered" evidence="1">
    <location>
        <begin position="1"/>
        <end position="20"/>
    </location>
</feature>
<dbReference type="Proteomes" id="UP000076858">
    <property type="component" value="Unassembled WGS sequence"/>
</dbReference>
<accession>A0A164R5W0</accession>
<evidence type="ECO:0000313" key="2">
    <source>
        <dbReference type="EMBL" id="KZS08356.1"/>
    </source>
</evidence>